<sequence length="122" mass="13020">MLGVDKTEETPPDPGAPAQRIAYYPSWSVYGNALYPKTLDTNGTASRLTTLMYAFANIDPVNLTCMAGRPPGSSTASIWTGSSRRPRPGPATTTARRTPRTSPRCWPSSAASSTRSAARTGR</sequence>
<feature type="compositionally biased region" description="Low complexity" evidence="1">
    <location>
        <begin position="90"/>
        <end position="122"/>
    </location>
</feature>
<dbReference type="Gene3D" id="3.20.20.80">
    <property type="entry name" value="Glycosidases"/>
    <property type="match status" value="1"/>
</dbReference>
<proteinExistence type="predicted"/>
<dbReference type="EMBL" id="BOMS01000147">
    <property type="protein sequence ID" value="GIE72517.1"/>
    <property type="molecule type" value="Genomic_DNA"/>
</dbReference>
<evidence type="ECO:0000313" key="2">
    <source>
        <dbReference type="EMBL" id="GIE72517.1"/>
    </source>
</evidence>
<evidence type="ECO:0000313" key="3">
    <source>
        <dbReference type="Proteomes" id="UP000624709"/>
    </source>
</evidence>
<protein>
    <submittedName>
        <fullName evidence="2">Uncharacterized protein</fullName>
    </submittedName>
</protein>
<evidence type="ECO:0000256" key="1">
    <source>
        <dbReference type="SAM" id="MobiDB-lite"/>
    </source>
</evidence>
<accession>A0ABQ4BPA7</accession>
<feature type="region of interest" description="Disordered" evidence="1">
    <location>
        <begin position="69"/>
        <end position="122"/>
    </location>
</feature>
<organism evidence="2 3">
    <name type="scientific">Actinoplanes palleronii</name>
    <dbReference type="NCBI Taxonomy" id="113570"/>
    <lineage>
        <taxon>Bacteria</taxon>
        <taxon>Bacillati</taxon>
        <taxon>Actinomycetota</taxon>
        <taxon>Actinomycetes</taxon>
        <taxon>Micromonosporales</taxon>
        <taxon>Micromonosporaceae</taxon>
        <taxon>Actinoplanes</taxon>
    </lineage>
</organism>
<reference evidence="2 3" key="1">
    <citation type="submission" date="2021-01" db="EMBL/GenBank/DDBJ databases">
        <title>Whole genome shotgun sequence of Actinoplanes palleronii NBRC 14916.</title>
        <authorList>
            <person name="Komaki H."/>
            <person name="Tamura T."/>
        </authorList>
    </citation>
    <scope>NUCLEOTIDE SEQUENCE [LARGE SCALE GENOMIC DNA]</scope>
    <source>
        <strain evidence="2 3">NBRC 14916</strain>
    </source>
</reference>
<comment type="caution">
    <text evidence="2">The sequence shown here is derived from an EMBL/GenBank/DDBJ whole genome shotgun (WGS) entry which is preliminary data.</text>
</comment>
<gene>
    <name evidence="2" type="ORF">Apa02nite_086250</name>
</gene>
<name>A0ABQ4BPA7_9ACTN</name>
<dbReference type="InterPro" id="IPR017853">
    <property type="entry name" value="GH"/>
</dbReference>
<dbReference type="SUPFAM" id="SSF51445">
    <property type="entry name" value="(Trans)glycosidases"/>
    <property type="match status" value="1"/>
</dbReference>
<keyword evidence="3" id="KW-1185">Reference proteome</keyword>
<dbReference type="Proteomes" id="UP000624709">
    <property type="component" value="Unassembled WGS sequence"/>
</dbReference>